<keyword evidence="1" id="KW-0812">Transmembrane</keyword>
<keyword evidence="1" id="KW-0472">Membrane</keyword>
<keyword evidence="3" id="KW-1185">Reference proteome</keyword>
<dbReference type="Proteomes" id="UP001218218">
    <property type="component" value="Unassembled WGS sequence"/>
</dbReference>
<evidence type="ECO:0000313" key="3">
    <source>
        <dbReference type="Proteomes" id="UP001218218"/>
    </source>
</evidence>
<feature type="transmembrane region" description="Helical" evidence="1">
    <location>
        <begin position="12"/>
        <end position="43"/>
    </location>
</feature>
<dbReference type="EMBL" id="JARIHO010000035">
    <property type="protein sequence ID" value="KAJ7331499.1"/>
    <property type="molecule type" value="Genomic_DNA"/>
</dbReference>
<sequence length="73" mass="7983">MRVGKGRAACEFGFFVQLLFLFPSSSSLPLVLFLILVLSITHLQDNDTTGHLQKIRAQVGSFCPVAMGIFIIA</sequence>
<organism evidence="2 3">
    <name type="scientific">Mycena albidolilacea</name>
    <dbReference type="NCBI Taxonomy" id="1033008"/>
    <lineage>
        <taxon>Eukaryota</taxon>
        <taxon>Fungi</taxon>
        <taxon>Dikarya</taxon>
        <taxon>Basidiomycota</taxon>
        <taxon>Agaricomycotina</taxon>
        <taxon>Agaricomycetes</taxon>
        <taxon>Agaricomycetidae</taxon>
        <taxon>Agaricales</taxon>
        <taxon>Marasmiineae</taxon>
        <taxon>Mycenaceae</taxon>
        <taxon>Mycena</taxon>
    </lineage>
</organism>
<feature type="transmembrane region" description="Helical" evidence="1">
    <location>
        <begin position="55"/>
        <end position="72"/>
    </location>
</feature>
<protein>
    <submittedName>
        <fullName evidence="2">Uncharacterized protein</fullName>
    </submittedName>
</protein>
<gene>
    <name evidence="2" type="ORF">DFH08DRAFT_966487</name>
</gene>
<dbReference type="AlphaFoldDB" id="A0AAD6ZNX2"/>
<keyword evidence="1" id="KW-1133">Transmembrane helix</keyword>
<proteinExistence type="predicted"/>
<evidence type="ECO:0000256" key="1">
    <source>
        <dbReference type="SAM" id="Phobius"/>
    </source>
</evidence>
<comment type="caution">
    <text evidence="2">The sequence shown here is derived from an EMBL/GenBank/DDBJ whole genome shotgun (WGS) entry which is preliminary data.</text>
</comment>
<reference evidence="2" key="1">
    <citation type="submission" date="2023-03" db="EMBL/GenBank/DDBJ databases">
        <title>Massive genome expansion in bonnet fungi (Mycena s.s.) driven by repeated elements and novel gene families across ecological guilds.</title>
        <authorList>
            <consortium name="Lawrence Berkeley National Laboratory"/>
            <person name="Harder C.B."/>
            <person name="Miyauchi S."/>
            <person name="Viragh M."/>
            <person name="Kuo A."/>
            <person name="Thoen E."/>
            <person name="Andreopoulos B."/>
            <person name="Lu D."/>
            <person name="Skrede I."/>
            <person name="Drula E."/>
            <person name="Henrissat B."/>
            <person name="Morin E."/>
            <person name="Kohler A."/>
            <person name="Barry K."/>
            <person name="LaButti K."/>
            <person name="Morin E."/>
            <person name="Salamov A."/>
            <person name="Lipzen A."/>
            <person name="Mereny Z."/>
            <person name="Hegedus B."/>
            <person name="Baldrian P."/>
            <person name="Stursova M."/>
            <person name="Weitz H."/>
            <person name="Taylor A."/>
            <person name="Grigoriev I.V."/>
            <person name="Nagy L.G."/>
            <person name="Martin F."/>
            <person name="Kauserud H."/>
        </authorList>
    </citation>
    <scope>NUCLEOTIDE SEQUENCE</scope>
    <source>
        <strain evidence="2">CBHHK002</strain>
    </source>
</reference>
<accession>A0AAD6ZNX2</accession>
<name>A0AAD6ZNX2_9AGAR</name>
<evidence type="ECO:0000313" key="2">
    <source>
        <dbReference type="EMBL" id="KAJ7331499.1"/>
    </source>
</evidence>